<dbReference type="STRING" id="28234.SAMN04488588_2136"/>
<organism evidence="2 3">
    <name type="scientific">Geotoga petraea</name>
    <dbReference type="NCBI Taxonomy" id="28234"/>
    <lineage>
        <taxon>Bacteria</taxon>
        <taxon>Thermotogati</taxon>
        <taxon>Thermotogota</taxon>
        <taxon>Thermotogae</taxon>
        <taxon>Petrotogales</taxon>
        <taxon>Petrotogaceae</taxon>
        <taxon>Geotoga</taxon>
    </lineage>
</organism>
<dbReference type="Gene3D" id="3.40.720.10">
    <property type="entry name" value="Alkaline Phosphatase, subunit A"/>
    <property type="match status" value="1"/>
</dbReference>
<keyword evidence="1" id="KW-1133">Transmembrane helix</keyword>
<feature type="transmembrane region" description="Helical" evidence="1">
    <location>
        <begin position="6"/>
        <end position="24"/>
    </location>
</feature>
<keyword evidence="1" id="KW-0472">Membrane</keyword>
<evidence type="ECO:0000313" key="2">
    <source>
        <dbReference type="EMBL" id="SDC94142.1"/>
    </source>
</evidence>
<name>A0A1G6QP22_9BACT</name>
<dbReference type="Proteomes" id="UP000199322">
    <property type="component" value="Unassembled WGS sequence"/>
</dbReference>
<keyword evidence="1" id="KW-0812">Transmembrane</keyword>
<dbReference type="EMBL" id="FMYV01000015">
    <property type="protein sequence ID" value="SDC94142.1"/>
    <property type="molecule type" value="Genomic_DNA"/>
</dbReference>
<dbReference type="InterPro" id="IPR017850">
    <property type="entry name" value="Alkaline_phosphatase_core_sf"/>
</dbReference>
<evidence type="ECO:0000256" key="1">
    <source>
        <dbReference type="SAM" id="Phobius"/>
    </source>
</evidence>
<sequence>MGKKLYISLFILLIIFAISSFYILRNTDDSTLMEINSTKLVVSGDLDEEYKIGNLNKLYNSDVQFNGNIIKTVDLKTVFDSIGITSENNYKIQISGEDKVIETKLVNIENYFLTENEENFTLFDSSGNLLLENIGNIYLVNLHEDWDIGLNIIDPETNIVNLMPSDFSISNYKISSFKSNSVAISNQEEVFQEIHYNKKKIIDLNEFLEFPQIRTTLVNRGGEKVTYEDGFIEIAGNVFNLIDKNGRIVLEDLKGIIVNTPVYNINDVYLDSMHYLKKDEQVLIIIINGLGYYQYVNAYNNGDIPFLQTQTIANRSLTAYEPTTENALKEMFNYEGENLFNQMRSINNESIYISNFKYIENENLEYIKVEDANNDYFYDDDTFLKIEEIISNNNSLIVSNFTDYEKNALAFGPNSDEALKTLKNLDNYISQISDIWPGNIIITSDSGIHETEEGEGTGGQFRYEDLFVPYIIIEK</sequence>
<protein>
    <submittedName>
        <fullName evidence="2">Uncharacterized protein</fullName>
    </submittedName>
</protein>
<dbReference type="SUPFAM" id="SSF53649">
    <property type="entry name" value="Alkaline phosphatase-like"/>
    <property type="match status" value="1"/>
</dbReference>
<accession>A0A1G6QP22</accession>
<evidence type="ECO:0000313" key="3">
    <source>
        <dbReference type="Proteomes" id="UP000199322"/>
    </source>
</evidence>
<dbReference type="RefSeq" id="WP_091405839.1">
    <property type="nucleotide sequence ID" value="NZ_FMYV01000015.1"/>
</dbReference>
<dbReference type="AlphaFoldDB" id="A0A1G6QP22"/>
<reference evidence="2 3" key="1">
    <citation type="submission" date="2016-10" db="EMBL/GenBank/DDBJ databases">
        <authorList>
            <person name="de Groot N.N."/>
        </authorList>
    </citation>
    <scope>NUCLEOTIDE SEQUENCE [LARGE SCALE GENOMIC DNA]</scope>
    <source>
        <strain evidence="2 3">WG14</strain>
    </source>
</reference>
<keyword evidence="3" id="KW-1185">Reference proteome</keyword>
<proteinExistence type="predicted"/>
<gene>
    <name evidence="2" type="ORF">SAMN04488588_2136</name>
</gene>